<accession>A0ABP7CE60</accession>
<dbReference type="EMBL" id="BAABBE010000071">
    <property type="protein sequence ID" value="GAA3688569.1"/>
    <property type="molecule type" value="Genomic_DNA"/>
</dbReference>
<feature type="domain" description="TOTE conflict system primase" evidence="1">
    <location>
        <begin position="3"/>
        <end position="60"/>
    </location>
</feature>
<dbReference type="Proteomes" id="UP001500711">
    <property type="component" value="Unassembled WGS sequence"/>
</dbReference>
<evidence type="ECO:0000259" key="1">
    <source>
        <dbReference type="Pfam" id="PF22548"/>
    </source>
</evidence>
<dbReference type="InterPro" id="IPR054347">
    <property type="entry name" value="TOTE_primase"/>
</dbReference>
<gene>
    <name evidence="2" type="ORF">GCM10022267_89160</name>
</gene>
<comment type="caution">
    <text evidence="2">The sequence shown here is derived from an EMBL/GenBank/DDBJ whole genome shotgun (WGS) entry which is preliminary data.</text>
</comment>
<keyword evidence="3" id="KW-1185">Reference proteome</keyword>
<evidence type="ECO:0000313" key="3">
    <source>
        <dbReference type="Proteomes" id="UP001500711"/>
    </source>
</evidence>
<evidence type="ECO:0000313" key="2">
    <source>
        <dbReference type="EMBL" id="GAA3688569.1"/>
    </source>
</evidence>
<reference evidence="3" key="1">
    <citation type="journal article" date="2019" name="Int. J. Syst. Evol. Microbiol.">
        <title>The Global Catalogue of Microorganisms (GCM) 10K type strain sequencing project: providing services to taxonomists for standard genome sequencing and annotation.</title>
        <authorList>
            <consortium name="The Broad Institute Genomics Platform"/>
            <consortium name="The Broad Institute Genome Sequencing Center for Infectious Disease"/>
            <person name="Wu L."/>
            <person name="Ma J."/>
        </authorList>
    </citation>
    <scope>NUCLEOTIDE SEQUENCE [LARGE SCALE GENOMIC DNA]</scope>
    <source>
        <strain evidence="3">JCM 17494</strain>
    </source>
</reference>
<dbReference type="Pfam" id="PF22548">
    <property type="entry name" value="AEP-TOTE"/>
    <property type="match status" value="1"/>
</dbReference>
<protein>
    <recommendedName>
        <fullName evidence="1">TOTE conflict system primase domain-containing protein</fullName>
    </recommendedName>
</protein>
<proteinExistence type="predicted"/>
<organism evidence="2 3">
    <name type="scientific">Lentzea roselyniae</name>
    <dbReference type="NCBI Taxonomy" id="531940"/>
    <lineage>
        <taxon>Bacteria</taxon>
        <taxon>Bacillati</taxon>
        <taxon>Actinomycetota</taxon>
        <taxon>Actinomycetes</taxon>
        <taxon>Pseudonocardiales</taxon>
        <taxon>Pseudonocardiaceae</taxon>
        <taxon>Lentzea</taxon>
    </lineage>
</organism>
<name>A0ABP7CE60_9PSEU</name>
<sequence length="73" mass="7923">MRWWLAADFDGQAAMLDALAYLKAARTWSVPAALEVSRSGVGAHAWVFFAAPVPAETAQQNDLADTLILSGWF</sequence>